<feature type="compositionally biased region" description="Polar residues" evidence="1">
    <location>
        <begin position="281"/>
        <end position="296"/>
    </location>
</feature>
<dbReference type="KEGG" id="sth:STH1570"/>
<dbReference type="EMBL" id="AP006840">
    <property type="protein sequence ID" value="BAD40555.1"/>
    <property type="molecule type" value="Genomic_DNA"/>
</dbReference>
<evidence type="ECO:0000313" key="2">
    <source>
        <dbReference type="EMBL" id="BAD40555.1"/>
    </source>
</evidence>
<protein>
    <submittedName>
        <fullName evidence="2">Conserved domain protein</fullName>
    </submittedName>
</protein>
<dbReference type="Proteomes" id="UP000000417">
    <property type="component" value="Chromosome"/>
</dbReference>
<reference evidence="2 3" key="1">
    <citation type="journal article" date="2004" name="Nucleic Acids Res.">
        <title>Genome sequence of Symbiobacterium thermophilum, an uncultivable bacterium that depends on microbial commensalism.</title>
        <authorList>
            <person name="Ueda K."/>
            <person name="Yamashita A."/>
            <person name="Ishikawa J."/>
            <person name="Shimada M."/>
            <person name="Watsuji T."/>
            <person name="Morimura K."/>
            <person name="Ikeda H."/>
            <person name="Hattori M."/>
            <person name="Beppu T."/>
        </authorList>
    </citation>
    <scope>NUCLEOTIDE SEQUENCE [LARGE SCALE GENOMIC DNA]</scope>
    <source>
        <strain evidence="3">T / IAM 14863</strain>
    </source>
</reference>
<keyword evidence="3" id="KW-1185">Reference proteome</keyword>
<dbReference type="HOGENOM" id="CLU_511828_0_0_9"/>
<sequence length="532" mass="54022">MSEREGIAMAITPASGLAVARLTELRPARSHRHQDGKAMEGFCLVTGDANFSRVTLFVENGRTLTDRSGQGGFYYEGWLVGPAGVVSLGAFNVGPDGRGSATRVVAASHLRPGRAELVRVTVEPFGGTADGGIAVLEGRLIWLDAAAEPRPVTGMATTVSQQPTAGAATAVAQQPATGAPTIVAQQPTAGMATPWAQPAAGPSAATGRGPVAPAWSSGSTAGSSSASGTGQPGRTAGPFISDQPAGTTASAVADEPAGTHVSVVADPPAGTTASADVVPSPGTTTLTDQPDGTSVGNAPGLPATESVPARAEPFAAEGESGLRGSPGDPDTWETAPIVADSGSAPAQSAAGAVADVPAQEGVHASGDQTHSTGATGTTDQDQAPADASAQEEATSQSQPAPRYVNPLAVQVQLVQRHPMTPRATGTATLNLRRGHLTLSLRGLPSPTALGRDGKSGRPFNAYRVWLVNQKTQMRTPAGYCERVWGENFRFEADGLPLNRSDTILITAEDRSVATSTGHPAPQVLIGTYDPRL</sequence>
<gene>
    <name evidence="2" type="ordered locus">STH1570</name>
</gene>
<evidence type="ECO:0000313" key="3">
    <source>
        <dbReference type="Proteomes" id="UP000000417"/>
    </source>
</evidence>
<feature type="region of interest" description="Disordered" evidence="1">
    <location>
        <begin position="190"/>
        <end position="337"/>
    </location>
</feature>
<organism evidence="2 3">
    <name type="scientific">Symbiobacterium thermophilum (strain DSM 24528 / JCM 14929 / IAM 14863 / T)</name>
    <dbReference type="NCBI Taxonomy" id="292459"/>
    <lineage>
        <taxon>Bacteria</taxon>
        <taxon>Bacillati</taxon>
        <taxon>Bacillota</taxon>
        <taxon>Clostridia</taxon>
        <taxon>Eubacteriales</taxon>
        <taxon>Symbiobacteriaceae</taxon>
        <taxon>Symbiobacterium</taxon>
    </lineage>
</organism>
<feature type="region of interest" description="Disordered" evidence="1">
    <location>
        <begin position="361"/>
        <end position="403"/>
    </location>
</feature>
<feature type="compositionally biased region" description="Low complexity" evidence="1">
    <location>
        <begin position="216"/>
        <end position="229"/>
    </location>
</feature>
<evidence type="ECO:0000256" key="1">
    <source>
        <dbReference type="SAM" id="MobiDB-lite"/>
    </source>
</evidence>
<accession>Q67P38</accession>
<feature type="compositionally biased region" description="Low complexity" evidence="1">
    <location>
        <begin position="374"/>
        <end position="394"/>
    </location>
</feature>
<proteinExistence type="predicted"/>
<dbReference type="AlphaFoldDB" id="Q67P38"/>
<name>Q67P38_SYMTH</name>
<dbReference type="STRING" id="292459.STH1570"/>